<comment type="caution">
    <text evidence="2">The sequence shown here is derived from an EMBL/GenBank/DDBJ whole genome shotgun (WGS) entry which is preliminary data.</text>
</comment>
<feature type="region of interest" description="Disordered" evidence="1">
    <location>
        <begin position="274"/>
        <end position="297"/>
    </location>
</feature>
<evidence type="ECO:0000256" key="1">
    <source>
        <dbReference type="SAM" id="MobiDB-lite"/>
    </source>
</evidence>
<gene>
    <name evidence="2" type="ORF">DCAR_002117</name>
</gene>
<dbReference type="AlphaFoldDB" id="A0A166GXD8"/>
<name>A0A166GXD8_DAUCS</name>
<accession>A0A166GXD8</accession>
<feature type="region of interest" description="Disordered" evidence="1">
    <location>
        <begin position="176"/>
        <end position="195"/>
    </location>
</feature>
<organism evidence="2">
    <name type="scientific">Daucus carota subsp. sativus</name>
    <name type="common">Carrot</name>
    <dbReference type="NCBI Taxonomy" id="79200"/>
    <lineage>
        <taxon>Eukaryota</taxon>
        <taxon>Viridiplantae</taxon>
        <taxon>Streptophyta</taxon>
        <taxon>Embryophyta</taxon>
        <taxon>Tracheophyta</taxon>
        <taxon>Spermatophyta</taxon>
        <taxon>Magnoliopsida</taxon>
        <taxon>eudicotyledons</taxon>
        <taxon>Gunneridae</taxon>
        <taxon>Pentapetalae</taxon>
        <taxon>asterids</taxon>
        <taxon>campanulids</taxon>
        <taxon>Apiales</taxon>
        <taxon>Apiaceae</taxon>
        <taxon>Apioideae</taxon>
        <taxon>Scandiceae</taxon>
        <taxon>Daucinae</taxon>
        <taxon>Daucus</taxon>
        <taxon>Daucus sect. Daucus</taxon>
    </lineage>
</organism>
<dbReference type="Gramene" id="KZN09461">
    <property type="protein sequence ID" value="KZN09461"/>
    <property type="gene ID" value="DCAR_002117"/>
</dbReference>
<proteinExistence type="predicted"/>
<evidence type="ECO:0008006" key="3">
    <source>
        <dbReference type="Google" id="ProtNLM"/>
    </source>
</evidence>
<feature type="compositionally biased region" description="Basic residues" evidence="1">
    <location>
        <begin position="176"/>
        <end position="187"/>
    </location>
</feature>
<sequence length="368" mass="41129">MDPNDELTMHPGPKIPSVLHLQSSHRSSTVWDVCGGDAHRSRRRNPTQARFPPLHESMIPILEDLRFDGHITHWNHRQEHLIGVIAHSGVGVVDGYYEWYTNITRRFHTRIAGSHFYTLDMFDHISSIARGEIDGSIEDIAHLCAHARQLVKNAFNYGVFQDYPVKDRREKEILKRPKPKKAGHKGGRGGVNAPKQQGIQIDDIPRGDNVGADIIDKDVENLQGGETVPGGVHLEHPEVLTEVNPTPPFGLPNWNLLPSGDFLRMSNDAVLYHSPDRSIPHDPAPNDHSPISHPTFNLMSQSPPRPQLVQQKQVSPPAALSMVTPTPTFTAGRIIKIAAITKYEDVDVKLDRPVEEIIIEQGTEVVEK</sequence>
<protein>
    <recommendedName>
        <fullName evidence="3">Aminotransferase-like plant mobile domain-containing protein</fullName>
    </recommendedName>
</protein>
<reference evidence="2" key="1">
    <citation type="journal article" date="2016" name="Nat. Genet.">
        <title>A high-quality carrot genome assembly provides new insights into carotenoid accumulation and asterid genome evolution.</title>
        <authorList>
            <person name="Iorizzo M."/>
            <person name="Ellison S."/>
            <person name="Senalik D."/>
            <person name="Zeng P."/>
            <person name="Satapoomin P."/>
            <person name="Huang J."/>
            <person name="Bowman M."/>
            <person name="Iovene M."/>
            <person name="Sanseverino W."/>
            <person name="Cavagnaro P."/>
            <person name="Yildiz M."/>
            <person name="Macko-Podgorni A."/>
            <person name="Moranska E."/>
            <person name="Grzebelus E."/>
            <person name="Grzebelus D."/>
            <person name="Ashrafi H."/>
            <person name="Zheng Z."/>
            <person name="Cheng S."/>
            <person name="Spooner D."/>
            <person name="Van Deynze A."/>
            <person name="Simon P."/>
        </authorList>
    </citation>
    <scope>NUCLEOTIDE SEQUENCE [LARGE SCALE GENOMIC DNA]</scope>
    <source>
        <tissue evidence="2">Leaf</tissue>
    </source>
</reference>
<evidence type="ECO:0000313" key="2">
    <source>
        <dbReference type="EMBL" id="KZN09461.1"/>
    </source>
</evidence>
<dbReference type="EMBL" id="LNRQ01000001">
    <property type="protein sequence ID" value="KZN09461.1"/>
    <property type="molecule type" value="Genomic_DNA"/>
</dbReference>